<dbReference type="InterPro" id="IPR002109">
    <property type="entry name" value="Glutaredoxin"/>
</dbReference>
<accession>A0A2R6NY49</accession>
<feature type="domain" description="Glutaredoxin" evidence="3">
    <location>
        <begin position="146"/>
        <end position="206"/>
    </location>
</feature>
<dbReference type="OrthoDB" id="423313at2759"/>
<dbReference type="SUPFAM" id="SSF52833">
    <property type="entry name" value="Thioredoxin-like"/>
    <property type="match status" value="1"/>
</dbReference>
<gene>
    <name evidence="4" type="ORF">PHLCEN_2v7091</name>
</gene>
<keyword evidence="2" id="KW-1133">Transmembrane helix</keyword>
<keyword evidence="2" id="KW-0812">Transmembrane</keyword>
<evidence type="ECO:0000313" key="4">
    <source>
        <dbReference type="EMBL" id="PSR79233.1"/>
    </source>
</evidence>
<keyword evidence="2" id="KW-0472">Membrane</keyword>
<name>A0A2R6NY49_9APHY</name>
<comment type="similarity">
    <text evidence="1">Belongs to the glutaredoxin family. Monothiol subfamily.</text>
</comment>
<dbReference type="CDD" id="cd03419">
    <property type="entry name" value="GRX_GRXh_1_2_like"/>
    <property type="match status" value="1"/>
</dbReference>
<dbReference type="AlphaFoldDB" id="A0A2R6NY49"/>
<dbReference type="InterPro" id="IPR011899">
    <property type="entry name" value="Glutaredoxin_euk/vir"/>
</dbReference>
<dbReference type="GO" id="GO:0005796">
    <property type="term" value="C:Golgi lumen"/>
    <property type="evidence" value="ECO:0007669"/>
    <property type="project" value="TreeGrafter"/>
</dbReference>
<dbReference type="Proteomes" id="UP000186601">
    <property type="component" value="Unassembled WGS sequence"/>
</dbReference>
<proteinExistence type="inferred from homology"/>
<dbReference type="Gene3D" id="3.40.30.10">
    <property type="entry name" value="Glutaredoxin"/>
    <property type="match status" value="1"/>
</dbReference>
<protein>
    <recommendedName>
        <fullName evidence="3">Glutaredoxin domain-containing protein</fullName>
    </recommendedName>
</protein>
<dbReference type="PANTHER" id="PTHR45694">
    <property type="entry name" value="GLUTAREDOXIN 2"/>
    <property type="match status" value="1"/>
</dbReference>
<keyword evidence="5" id="KW-1185">Reference proteome</keyword>
<dbReference type="PROSITE" id="PS51354">
    <property type="entry name" value="GLUTAREDOXIN_2"/>
    <property type="match status" value="1"/>
</dbReference>
<feature type="transmembrane region" description="Helical" evidence="2">
    <location>
        <begin position="18"/>
        <end position="34"/>
    </location>
</feature>
<dbReference type="PRINTS" id="PR00160">
    <property type="entry name" value="GLUTAREDOXIN"/>
</dbReference>
<dbReference type="NCBIfam" id="TIGR02180">
    <property type="entry name" value="GRX_euk"/>
    <property type="match status" value="1"/>
</dbReference>
<reference evidence="4 5" key="1">
    <citation type="submission" date="2018-02" db="EMBL/GenBank/DDBJ databases">
        <title>Genome sequence of the basidiomycete white-rot fungus Phlebia centrifuga.</title>
        <authorList>
            <person name="Granchi Z."/>
            <person name="Peng M."/>
            <person name="de Vries R.P."/>
            <person name="Hilden K."/>
            <person name="Makela M.R."/>
            <person name="Grigoriev I."/>
            <person name="Riley R."/>
        </authorList>
    </citation>
    <scope>NUCLEOTIDE SEQUENCE [LARGE SCALE GENOMIC DNA]</scope>
    <source>
        <strain evidence="4 5">FBCC195</strain>
    </source>
</reference>
<dbReference type="GO" id="GO:0004362">
    <property type="term" value="F:glutathione-disulfide reductase (NADPH) activity"/>
    <property type="evidence" value="ECO:0007669"/>
    <property type="project" value="UniProtKB-ARBA"/>
</dbReference>
<evidence type="ECO:0000256" key="1">
    <source>
        <dbReference type="ARBA" id="ARBA00009630"/>
    </source>
</evidence>
<dbReference type="GO" id="GO:0005801">
    <property type="term" value="C:cis-Golgi network"/>
    <property type="evidence" value="ECO:0007669"/>
    <property type="project" value="UniProtKB-ARBA"/>
</dbReference>
<dbReference type="EMBL" id="MLYV02000705">
    <property type="protein sequence ID" value="PSR79233.1"/>
    <property type="molecule type" value="Genomic_DNA"/>
</dbReference>
<dbReference type="FunFam" id="3.40.30.10:FF:000093">
    <property type="entry name" value="Glutaredoxin 2"/>
    <property type="match status" value="1"/>
</dbReference>
<evidence type="ECO:0000313" key="5">
    <source>
        <dbReference type="Proteomes" id="UP000186601"/>
    </source>
</evidence>
<dbReference type="GO" id="GO:0034599">
    <property type="term" value="P:cellular response to oxidative stress"/>
    <property type="evidence" value="ECO:0007669"/>
    <property type="project" value="TreeGrafter"/>
</dbReference>
<dbReference type="PANTHER" id="PTHR45694:SF5">
    <property type="entry name" value="GLUTAREDOXIN 2"/>
    <property type="match status" value="1"/>
</dbReference>
<evidence type="ECO:0000259" key="3">
    <source>
        <dbReference type="Pfam" id="PF00462"/>
    </source>
</evidence>
<dbReference type="GO" id="GO:0000324">
    <property type="term" value="C:fungal-type vacuole"/>
    <property type="evidence" value="ECO:0007669"/>
    <property type="project" value="TreeGrafter"/>
</dbReference>
<dbReference type="InterPro" id="IPR014025">
    <property type="entry name" value="Glutaredoxin_subgr"/>
</dbReference>
<dbReference type="Pfam" id="PF00462">
    <property type="entry name" value="Glutaredoxin"/>
    <property type="match status" value="1"/>
</dbReference>
<comment type="caution">
    <text evidence="4">The sequence shown here is derived from an EMBL/GenBank/DDBJ whole genome shotgun (WGS) entry which is preliminary data.</text>
</comment>
<organism evidence="4 5">
    <name type="scientific">Hermanssonia centrifuga</name>
    <dbReference type="NCBI Taxonomy" id="98765"/>
    <lineage>
        <taxon>Eukaryota</taxon>
        <taxon>Fungi</taxon>
        <taxon>Dikarya</taxon>
        <taxon>Basidiomycota</taxon>
        <taxon>Agaricomycotina</taxon>
        <taxon>Agaricomycetes</taxon>
        <taxon>Polyporales</taxon>
        <taxon>Meruliaceae</taxon>
        <taxon>Hermanssonia</taxon>
    </lineage>
</organism>
<dbReference type="STRING" id="98765.A0A2R6NY49"/>
<sequence>MNKPQPPGFRGPYRRRRIIWFLLSVTAIGLFYLSRHPDSSIFGSWSLPAYLKDIGLSNSSSSARLVSDAKLQAGKPRVQEIDGLLHFVIAYPDRRLNEEGDEIAVKGLGSVRVDPEEPVDLKVYSPNGDGDWEQHVKNLRDNHPLVVFSKTYCPYSKRAKALLESYNLSPPPTIVELDTRSDGAIIQTILGRLTGRRTVPNVLLQGGSIGGSDDLALLDEQQKLVSLLEGEGLKANI</sequence>
<evidence type="ECO:0000256" key="2">
    <source>
        <dbReference type="SAM" id="Phobius"/>
    </source>
</evidence>
<dbReference type="InterPro" id="IPR036249">
    <property type="entry name" value="Thioredoxin-like_sf"/>
</dbReference>